<organism evidence="3 4">
    <name type="scientific">Parageobacillus thermantarcticus</name>
    <dbReference type="NCBI Taxonomy" id="186116"/>
    <lineage>
        <taxon>Bacteria</taxon>
        <taxon>Bacillati</taxon>
        <taxon>Bacillota</taxon>
        <taxon>Bacilli</taxon>
        <taxon>Bacillales</taxon>
        <taxon>Anoxybacillaceae</taxon>
        <taxon>Parageobacillus</taxon>
    </lineage>
</organism>
<reference evidence="4" key="1">
    <citation type="submission" date="2016-10" db="EMBL/GenBank/DDBJ databases">
        <authorList>
            <person name="Varghese N."/>
            <person name="Submissions S."/>
        </authorList>
    </citation>
    <scope>NUCLEOTIDE SEQUENCE [LARGE SCALE GENOMIC DNA]</scope>
    <source>
        <strain evidence="4">M1</strain>
    </source>
</reference>
<evidence type="ECO:0000256" key="1">
    <source>
        <dbReference type="SAM" id="MobiDB-lite"/>
    </source>
</evidence>
<evidence type="ECO:0000313" key="3">
    <source>
        <dbReference type="EMBL" id="SFA50515.1"/>
    </source>
</evidence>
<feature type="signal peptide" evidence="2">
    <location>
        <begin position="1"/>
        <end position="19"/>
    </location>
</feature>
<dbReference type="Proteomes" id="UP000198650">
    <property type="component" value="Unassembled WGS sequence"/>
</dbReference>
<evidence type="ECO:0000313" key="4">
    <source>
        <dbReference type="Proteomes" id="UP000198650"/>
    </source>
</evidence>
<gene>
    <name evidence="3" type="ORF">SAMN05192569_10267</name>
</gene>
<dbReference type="RefSeq" id="WP_090950058.1">
    <property type="nucleotide sequence ID" value="NZ_FOJS01000026.1"/>
</dbReference>
<evidence type="ECO:0000256" key="2">
    <source>
        <dbReference type="SAM" id="SignalP"/>
    </source>
</evidence>
<sequence length="234" mass="27016">MVKYVPLILSFMLLFGCSANQDKKEEITQAKAANQSEIRENEANKTDYSKTEYSGNPQVTDDSSLQKVGDSFWDEKGKLILEDIKEVNKTYNIGPMELTILDIKVLHYLPAYNLIDFFHGFTHEAEEFDFVRVQMKIKNTTNEEVYFAPIALLETSSGEKMTWENDFYLEELNGMYSGNEEKIGNMGFPLNNHVHGQEDKAKSNHLEWIKLMTSEVLNKEHKEIAGKKIIKIRF</sequence>
<dbReference type="EMBL" id="FOJS01000026">
    <property type="protein sequence ID" value="SFA50515.1"/>
    <property type="molecule type" value="Genomic_DNA"/>
</dbReference>
<accession>A0A1I0TFH9</accession>
<feature type="chain" id="PRO_5038774615" description="DUF4352 domain-containing protein" evidence="2">
    <location>
        <begin position="20"/>
        <end position="234"/>
    </location>
</feature>
<proteinExistence type="predicted"/>
<keyword evidence="4" id="KW-1185">Reference proteome</keyword>
<feature type="compositionally biased region" description="Basic and acidic residues" evidence="1">
    <location>
        <begin position="39"/>
        <end position="50"/>
    </location>
</feature>
<name>A0A1I0TFH9_9BACL</name>
<feature type="compositionally biased region" description="Polar residues" evidence="1">
    <location>
        <begin position="51"/>
        <end position="63"/>
    </location>
</feature>
<dbReference type="PROSITE" id="PS51257">
    <property type="entry name" value="PROKAR_LIPOPROTEIN"/>
    <property type="match status" value="1"/>
</dbReference>
<dbReference type="AlphaFoldDB" id="A0A1I0TFH9"/>
<evidence type="ECO:0008006" key="5">
    <source>
        <dbReference type="Google" id="ProtNLM"/>
    </source>
</evidence>
<keyword evidence="2" id="KW-0732">Signal</keyword>
<dbReference type="OrthoDB" id="2352213at2"/>
<protein>
    <recommendedName>
        <fullName evidence="5">DUF4352 domain-containing protein</fullName>
    </recommendedName>
</protein>
<feature type="region of interest" description="Disordered" evidence="1">
    <location>
        <begin position="39"/>
        <end position="63"/>
    </location>
</feature>